<reference evidence="1 2" key="1">
    <citation type="submission" date="2024-11" db="EMBL/GenBank/DDBJ databases">
        <title>Chromosome-level genome assembly of the freshwater bivalve Anodonta woodiana.</title>
        <authorList>
            <person name="Chen X."/>
        </authorList>
    </citation>
    <scope>NUCLEOTIDE SEQUENCE [LARGE SCALE GENOMIC DNA]</scope>
    <source>
        <strain evidence="1">MN2024</strain>
        <tissue evidence="1">Gills</tissue>
    </source>
</reference>
<comment type="caution">
    <text evidence="1">The sequence shown here is derived from an EMBL/GenBank/DDBJ whole genome shotgun (WGS) entry which is preliminary data.</text>
</comment>
<dbReference type="AlphaFoldDB" id="A0ABD3UQY7"/>
<organism evidence="1 2">
    <name type="scientific">Sinanodonta woodiana</name>
    <name type="common">Chinese pond mussel</name>
    <name type="synonym">Anodonta woodiana</name>
    <dbReference type="NCBI Taxonomy" id="1069815"/>
    <lineage>
        <taxon>Eukaryota</taxon>
        <taxon>Metazoa</taxon>
        <taxon>Spiralia</taxon>
        <taxon>Lophotrochozoa</taxon>
        <taxon>Mollusca</taxon>
        <taxon>Bivalvia</taxon>
        <taxon>Autobranchia</taxon>
        <taxon>Heteroconchia</taxon>
        <taxon>Palaeoheterodonta</taxon>
        <taxon>Unionida</taxon>
        <taxon>Unionoidea</taxon>
        <taxon>Unionidae</taxon>
        <taxon>Unioninae</taxon>
        <taxon>Sinanodonta</taxon>
    </lineage>
</organism>
<accession>A0ABD3UQY7</accession>
<name>A0ABD3UQY7_SINWO</name>
<evidence type="ECO:0000313" key="2">
    <source>
        <dbReference type="Proteomes" id="UP001634394"/>
    </source>
</evidence>
<gene>
    <name evidence="1" type="ORF">ACJMK2_015624</name>
</gene>
<keyword evidence="2" id="KW-1185">Reference proteome</keyword>
<proteinExistence type="predicted"/>
<dbReference type="Proteomes" id="UP001634394">
    <property type="component" value="Unassembled WGS sequence"/>
</dbReference>
<dbReference type="EMBL" id="JBJQND010000015">
    <property type="protein sequence ID" value="KAL3851931.1"/>
    <property type="molecule type" value="Genomic_DNA"/>
</dbReference>
<sequence>MAGELDVDSILQRDKFRGKGDMIERDGCICHNKILVVQLQYIGTTAKHGIWCRKEDEIEACSVYKMLFISTMEDELHYLVVVFCGQEETQQKRLELTVAANALDLGS</sequence>
<protein>
    <submittedName>
        <fullName evidence="1">Uncharacterized protein</fullName>
    </submittedName>
</protein>
<evidence type="ECO:0000313" key="1">
    <source>
        <dbReference type="EMBL" id="KAL3851931.1"/>
    </source>
</evidence>